<comment type="caution">
    <text evidence="1">The sequence shown here is derived from an EMBL/GenBank/DDBJ whole genome shotgun (WGS) entry which is preliminary data.</text>
</comment>
<dbReference type="EMBL" id="QXTF01000001">
    <property type="protein sequence ID" value="RIX31961.1"/>
    <property type="molecule type" value="Genomic_DNA"/>
</dbReference>
<reference evidence="1 2" key="1">
    <citation type="submission" date="2018-09" db="EMBL/GenBank/DDBJ databases">
        <title>Sphingomonas sp. DAC4.</title>
        <authorList>
            <person name="Seo T."/>
        </authorList>
    </citation>
    <scope>NUCLEOTIDE SEQUENCE [LARGE SCALE GENOMIC DNA]</scope>
    <source>
        <strain evidence="1 2">DAC4</strain>
    </source>
</reference>
<protein>
    <submittedName>
        <fullName evidence="1">Uncharacterized protein</fullName>
    </submittedName>
</protein>
<organism evidence="1 2">
    <name type="scientific">Sphingomonas edaphi</name>
    <dbReference type="NCBI Taxonomy" id="2315689"/>
    <lineage>
        <taxon>Bacteria</taxon>
        <taxon>Pseudomonadati</taxon>
        <taxon>Pseudomonadota</taxon>
        <taxon>Alphaproteobacteria</taxon>
        <taxon>Sphingomonadales</taxon>
        <taxon>Sphingomonadaceae</taxon>
        <taxon>Sphingomonas</taxon>
    </lineage>
</organism>
<dbReference type="OrthoDB" id="7580818at2"/>
<dbReference type="PROSITE" id="PS51257">
    <property type="entry name" value="PROKAR_LIPOPROTEIN"/>
    <property type="match status" value="1"/>
</dbReference>
<dbReference type="Proteomes" id="UP000285023">
    <property type="component" value="Unassembled WGS sequence"/>
</dbReference>
<keyword evidence="2" id="KW-1185">Reference proteome</keyword>
<proteinExistence type="predicted"/>
<sequence length="93" mass="9950">MIRGAVLLIAAALAACQQSPTIIDGSSPESFAATTEKARRDLSIKDRLTFDAALRTVGGRRFADRDPEETARNLYHGLTAADVVADAHARGIR</sequence>
<evidence type="ECO:0000313" key="2">
    <source>
        <dbReference type="Proteomes" id="UP000285023"/>
    </source>
</evidence>
<dbReference type="RefSeq" id="WP_119531434.1">
    <property type="nucleotide sequence ID" value="NZ_QXTF01000001.1"/>
</dbReference>
<evidence type="ECO:0000313" key="1">
    <source>
        <dbReference type="EMBL" id="RIX31961.1"/>
    </source>
</evidence>
<dbReference type="AlphaFoldDB" id="A0A418Q298"/>
<name>A0A418Q298_9SPHN</name>
<accession>A0A418Q298</accession>
<gene>
    <name evidence="1" type="ORF">D3M59_02925</name>
</gene>